<protein>
    <submittedName>
        <fullName evidence="3">Uncharacterized protein</fullName>
    </submittedName>
</protein>
<feature type="region of interest" description="Disordered" evidence="2">
    <location>
        <begin position="27"/>
        <end position="106"/>
    </location>
</feature>
<organism evidence="3 4">
    <name type="scientific">Thalassiosira oceanica</name>
    <name type="common">Marine diatom</name>
    <dbReference type="NCBI Taxonomy" id="159749"/>
    <lineage>
        <taxon>Eukaryota</taxon>
        <taxon>Sar</taxon>
        <taxon>Stramenopiles</taxon>
        <taxon>Ochrophyta</taxon>
        <taxon>Bacillariophyta</taxon>
        <taxon>Coscinodiscophyceae</taxon>
        <taxon>Thalassiosirophycidae</taxon>
        <taxon>Thalassiosirales</taxon>
        <taxon>Thalassiosiraceae</taxon>
        <taxon>Thalassiosira</taxon>
    </lineage>
</organism>
<evidence type="ECO:0000256" key="2">
    <source>
        <dbReference type="SAM" id="MobiDB-lite"/>
    </source>
</evidence>
<feature type="compositionally biased region" description="Polar residues" evidence="2">
    <location>
        <begin position="69"/>
        <end position="79"/>
    </location>
</feature>
<keyword evidence="4" id="KW-1185">Reference proteome</keyword>
<gene>
    <name evidence="3" type="ORF">THAOC_23754</name>
</gene>
<sequence length="188" mass="20426">MDVTKEEMLWSSFRLAVGDLQRSLRGELAARASPKMRAEVTEVSTRRGSNVPRAKAKPPRKDTGIATIKESTGDQSRCSSAAGEDVSQLSSPRSDQSATMTTRKPRLELTGMEEVNRNAKVRSMADAGGIGGNVISPLNNAPSHASQTTAQLSMAEQQLAETKLKLAMTEEERDELEFRLLNQKPIGV</sequence>
<evidence type="ECO:0000313" key="4">
    <source>
        <dbReference type="Proteomes" id="UP000266841"/>
    </source>
</evidence>
<evidence type="ECO:0000256" key="1">
    <source>
        <dbReference type="SAM" id="Coils"/>
    </source>
</evidence>
<keyword evidence="1" id="KW-0175">Coiled coil</keyword>
<dbReference type="eggNOG" id="ENOG502TAPP">
    <property type="taxonomic scope" value="Eukaryota"/>
</dbReference>
<feature type="compositionally biased region" description="Polar residues" evidence="2">
    <location>
        <begin position="87"/>
        <end position="102"/>
    </location>
</feature>
<feature type="coiled-coil region" evidence="1">
    <location>
        <begin position="145"/>
        <end position="179"/>
    </location>
</feature>
<dbReference type="AlphaFoldDB" id="K0S627"/>
<accession>K0S627</accession>
<reference evidence="3 4" key="1">
    <citation type="journal article" date="2012" name="Genome Biol.">
        <title>Genome and low-iron response of an oceanic diatom adapted to chronic iron limitation.</title>
        <authorList>
            <person name="Lommer M."/>
            <person name="Specht M."/>
            <person name="Roy A.S."/>
            <person name="Kraemer L."/>
            <person name="Andreson R."/>
            <person name="Gutowska M.A."/>
            <person name="Wolf J."/>
            <person name="Bergner S.V."/>
            <person name="Schilhabel M.B."/>
            <person name="Klostermeier U.C."/>
            <person name="Beiko R.G."/>
            <person name="Rosenstiel P."/>
            <person name="Hippler M."/>
            <person name="Laroche J."/>
        </authorList>
    </citation>
    <scope>NUCLEOTIDE SEQUENCE [LARGE SCALE GENOMIC DNA]</scope>
    <source>
        <strain evidence="3 4">CCMP1005</strain>
    </source>
</reference>
<evidence type="ECO:0000313" key="3">
    <source>
        <dbReference type="EMBL" id="EJK56371.1"/>
    </source>
</evidence>
<dbReference type="EMBL" id="AGNL01031616">
    <property type="protein sequence ID" value="EJK56371.1"/>
    <property type="molecule type" value="Genomic_DNA"/>
</dbReference>
<name>K0S627_THAOC</name>
<comment type="caution">
    <text evidence="3">The sequence shown here is derived from an EMBL/GenBank/DDBJ whole genome shotgun (WGS) entry which is preliminary data.</text>
</comment>
<proteinExistence type="predicted"/>
<dbReference type="Proteomes" id="UP000266841">
    <property type="component" value="Unassembled WGS sequence"/>
</dbReference>